<evidence type="ECO:0000256" key="6">
    <source>
        <dbReference type="ARBA" id="ARBA00022989"/>
    </source>
</evidence>
<evidence type="ECO:0000256" key="2">
    <source>
        <dbReference type="ARBA" id="ARBA00022654"/>
    </source>
</evidence>
<keyword evidence="4 8" id="KW-0812">Transmembrane</keyword>
<evidence type="ECO:0000256" key="7">
    <source>
        <dbReference type="ARBA" id="ARBA00023136"/>
    </source>
</evidence>
<dbReference type="Pfam" id="PF04647">
    <property type="entry name" value="AgrB"/>
    <property type="match status" value="1"/>
</dbReference>
<evidence type="ECO:0000256" key="1">
    <source>
        <dbReference type="ARBA" id="ARBA00022475"/>
    </source>
</evidence>
<accession>A0A494XNZ4</accession>
<protein>
    <submittedName>
        <fullName evidence="9">Accessory regulator AgrB</fullName>
    </submittedName>
</protein>
<keyword evidence="7 8" id="KW-0472">Membrane</keyword>
<dbReference type="AlphaFoldDB" id="A0A494XNZ4"/>
<proteinExistence type="predicted"/>
<dbReference type="OrthoDB" id="2666767at2"/>
<dbReference type="SMART" id="SM00793">
    <property type="entry name" value="AgrB"/>
    <property type="match status" value="1"/>
</dbReference>
<feature type="transmembrane region" description="Helical" evidence="8">
    <location>
        <begin position="138"/>
        <end position="161"/>
    </location>
</feature>
<evidence type="ECO:0000256" key="4">
    <source>
        <dbReference type="ARBA" id="ARBA00022692"/>
    </source>
</evidence>
<evidence type="ECO:0000256" key="3">
    <source>
        <dbReference type="ARBA" id="ARBA00022670"/>
    </source>
</evidence>
<evidence type="ECO:0000313" key="10">
    <source>
        <dbReference type="Proteomes" id="UP000282076"/>
    </source>
</evidence>
<keyword evidence="10" id="KW-1185">Reference proteome</keyword>
<keyword evidence="1" id="KW-1003">Cell membrane</keyword>
<dbReference type="GO" id="GO:0016020">
    <property type="term" value="C:membrane"/>
    <property type="evidence" value="ECO:0007669"/>
    <property type="project" value="InterPro"/>
</dbReference>
<dbReference type="GO" id="GO:0009372">
    <property type="term" value="P:quorum sensing"/>
    <property type="evidence" value="ECO:0007669"/>
    <property type="project" value="UniProtKB-KW"/>
</dbReference>
<keyword evidence="6 8" id="KW-1133">Transmembrane helix</keyword>
<keyword evidence="2" id="KW-0673">Quorum sensing</keyword>
<feature type="transmembrane region" description="Helical" evidence="8">
    <location>
        <begin position="78"/>
        <end position="96"/>
    </location>
</feature>
<evidence type="ECO:0000256" key="8">
    <source>
        <dbReference type="SAM" id="Phobius"/>
    </source>
</evidence>
<dbReference type="GO" id="GO:0008233">
    <property type="term" value="F:peptidase activity"/>
    <property type="evidence" value="ECO:0007669"/>
    <property type="project" value="UniProtKB-KW"/>
</dbReference>
<evidence type="ECO:0000313" key="9">
    <source>
        <dbReference type="EMBL" id="RKP49839.1"/>
    </source>
</evidence>
<feature type="transmembrane region" description="Helical" evidence="8">
    <location>
        <begin position="102"/>
        <end position="118"/>
    </location>
</feature>
<keyword evidence="5" id="KW-0378">Hydrolase</keyword>
<name>A0A494XNZ4_9BACL</name>
<gene>
    <name evidence="9" type="ORF">D7Z26_18575</name>
</gene>
<dbReference type="GO" id="GO:0006508">
    <property type="term" value="P:proteolysis"/>
    <property type="evidence" value="ECO:0007669"/>
    <property type="project" value="UniProtKB-KW"/>
</dbReference>
<organism evidence="9 10">
    <name type="scientific">Cohnella endophytica</name>
    <dbReference type="NCBI Taxonomy" id="2419778"/>
    <lineage>
        <taxon>Bacteria</taxon>
        <taxon>Bacillati</taxon>
        <taxon>Bacillota</taxon>
        <taxon>Bacilli</taxon>
        <taxon>Bacillales</taxon>
        <taxon>Paenibacillaceae</taxon>
        <taxon>Cohnella</taxon>
    </lineage>
</organism>
<comment type="caution">
    <text evidence="9">The sequence shown here is derived from an EMBL/GenBank/DDBJ whole genome shotgun (WGS) entry which is preliminary data.</text>
</comment>
<dbReference type="InterPro" id="IPR006741">
    <property type="entry name" value="AgrB"/>
</dbReference>
<dbReference type="EMBL" id="RBZM01000008">
    <property type="protein sequence ID" value="RKP49839.1"/>
    <property type="molecule type" value="Genomic_DNA"/>
</dbReference>
<dbReference type="RefSeq" id="WP_120978522.1">
    <property type="nucleotide sequence ID" value="NZ_RBZM01000008.1"/>
</dbReference>
<sequence>MVNTLAKKLAMGIKKVVPESPQSVEVLKYSISYILNAFFIIGSSLLISLFTGKVIEVIIILIGYALLRQVSGGVHLKSGTLCIVVSTAGATALSFVSFDSNILILFTAISMLLALVFAPSRIEKQTRIPSKYYPLLKLLSLIIISSNLVIHSAVLASAFLLQALTLVGRRGVKNG</sequence>
<feature type="transmembrane region" description="Helical" evidence="8">
    <location>
        <begin position="33"/>
        <end position="66"/>
    </location>
</feature>
<reference evidence="9 10" key="1">
    <citation type="submission" date="2018-10" db="EMBL/GenBank/DDBJ databases">
        <title>Cohnella sp. M2MS4P-1, whole genome shotgun sequence.</title>
        <authorList>
            <person name="Tuo L."/>
        </authorList>
    </citation>
    <scope>NUCLEOTIDE SEQUENCE [LARGE SCALE GENOMIC DNA]</scope>
    <source>
        <strain evidence="9 10">M2MS4P-1</strain>
    </source>
</reference>
<evidence type="ECO:0000256" key="5">
    <source>
        <dbReference type="ARBA" id="ARBA00022801"/>
    </source>
</evidence>
<keyword evidence="3" id="KW-0645">Protease</keyword>
<dbReference type="Proteomes" id="UP000282076">
    <property type="component" value="Unassembled WGS sequence"/>
</dbReference>